<dbReference type="EMBL" id="CASHSV030000409">
    <property type="protein sequence ID" value="CAJ2663487.1"/>
    <property type="molecule type" value="Genomic_DNA"/>
</dbReference>
<sequence length="279" mass="32708">MGRISIFVCTIAVIFIFFLLSRSSNNNHRPIHRRLRSNSTHSAESYDDKFNLTNRIVRLFPEIDVDPTDWFVSLHELTQWNLQQAQREFLHRSQREMVIHDKNHDGFVSFSEYAPPSTWFHHADGDSFGYDTSWWKEEHFNASDIDGNGLLNLTEFNDFLHPADSKNPKLRQWLCKAEVRERDMDRDGKVNFKEFFHGLFDLVRNYDEGCYNDSRHFDDSMDASARVLFSQLDKDGDGYLSDIELLPIIGKLHPSGHHYAKQQAEDIISQKLTKMDVLH</sequence>
<evidence type="ECO:0000313" key="1">
    <source>
        <dbReference type="EMBL" id="CAJ2663487.1"/>
    </source>
</evidence>
<protein>
    <submittedName>
        <fullName evidence="1">Uncharacterized protein</fullName>
    </submittedName>
</protein>
<comment type="caution">
    <text evidence="1">The sequence shown here is derived from an EMBL/GenBank/DDBJ whole genome shotgun (WGS) entry which is preliminary data.</text>
</comment>
<evidence type="ECO:0000313" key="2">
    <source>
        <dbReference type="Proteomes" id="UP001177021"/>
    </source>
</evidence>
<accession>A0ACB0L272</accession>
<organism evidence="1 2">
    <name type="scientific">Trifolium pratense</name>
    <name type="common">Red clover</name>
    <dbReference type="NCBI Taxonomy" id="57577"/>
    <lineage>
        <taxon>Eukaryota</taxon>
        <taxon>Viridiplantae</taxon>
        <taxon>Streptophyta</taxon>
        <taxon>Embryophyta</taxon>
        <taxon>Tracheophyta</taxon>
        <taxon>Spermatophyta</taxon>
        <taxon>Magnoliopsida</taxon>
        <taxon>eudicotyledons</taxon>
        <taxon>Gunneridae</taxon>
        <taxon>Pentapetalae</taxon>
        <taxon>rosids</taxon>
        <taxon>fabids</taxon>
        <taxon>Fabales</taxon>
        <taxon>Fabaceae</taxon>
        <taxon>Papilionoideae</taxon>
        <taxon>50 kb inversion clade</taxon>
        <taxon>NPAAA clade</taxon>
        <taxon>Hologalegina</taxon>
        <taxon>IRL clade</taxon>
        <taxon>Trifolieae</taxon>
        <taxon>Trifolium</taxon>
    </lineage>
</organism>
<name>A0ACB0L272_TRIPR</name>
<reference evidence="1" key="1">
    <citation type="submission" date="2023-10" db="EMBL/GenBank/DDBJ databases">
        <authorList>
            <person name="Rodriguez Cubillos JULIANA M."/>
            <person name="De Vega J."/>
        </authorList>
    </citation>
    <scope>NUCLEOTIDE SEQUENCE</scope>
</reference>
<keyword evidence="2" id="KW-1185">Reference proteome</keyword>
<dbReference type="Proteomes" id="UP001177021">
    <property type="component" value="Unassembled WGS sequence"/>
</dbReference>
<proteinExistence type="predicted"/>
<gene>
    <name evidence="1" type="ORF">MILVUS5_LOCUS28903</name>
</gene>